<keyword evidence="3" id="KW-1185">Reference proteome</keyword>
<sequence>MGEDTFKSLASWKCWWHEGSTALHVAEALVKNVDPKELPRGSLVELKNNKKVSEEDFHKSVNCKIMEGLLSAYPSEKDPSAYLLGDAVLRVDQSWGHVILGKPALNPMVEKTRCDSALKEGQKLKLLLSYIRNSSGRHEKGRKPEVTFLKEMVLSRPAPFRYQIDDDDIEAQTLLLLGLNPFGGHSQDMLDKAQVHVNEILGHDRGITRKDLLPFLARAGAPHESAVVLPEPTGEGKCEALVVDVEMQPVASEGVDSLPQEEANSQAVDSFSQQMETPHGGQAETPMEVEPLRDVEEKKGDDMEASPLRTPPSNPADHVFRRMREKGPNLYQTMRNDPMEPPPEPAAAAVSELSTAPNPEEQLKMEKNKTKKKNVSALKRAAEQAEAEASGSRDAKKAKTDAPDEPADKLEVPEGSRGMPAEARPQGPRRGRLSYTIDDSVSGAKIEVLLKQKAFRVSKMSGHSYAKVVRDTVTLNATTRF</sequence>
<evidence type="ECO:0000256" key="1">
    <source>
        <dbReference type="SAM" id="MobiDB-lite"/>
    </source>
</evidence>
<organism evidence="2 3">
    <name type="scientific">Durusdinium trenchii</name>
    <dbReference type="NCBI Taxonomy" id="1381693"/>
    <lineage>
        <taxon>Eukaryota</taxon>
        <taxon>Sar</taxon>
        <taxon>Alveolata</taxon>
        <taxon>Dinophyceae</taxon>
        <taxon>Suessiales</taxon>
        <taxon>Symbiodiniaceae</taxon>
        <taxon>Durusdinium</taxon>
    </lineage>
</organism>
<comment type="caution">
    <text evidence="2">The sequence shown here is derived from an EMBL/GenBank/DDBJ whole genome shotgun (WGS) entry which is preliminary data.</text>
</comment>
<name>A0ABP0I4V9_9DINO</name>
<dbReference type="Proteomes" id="UP001642464">
    <property type="component" value="Unassembled WGS sequence"/>
</dbReference>
<feature type="compositionally biased region" description="Basic and acidic residues" evidence="1">
    <location>
        <begin position="391"/>
        <end position="414"/>
    </location>
</feature>
<feature type="region of interest" description="Disordered" evidence="1">
    <location>
        <begin position="333"/>
        <end position="436"/>
    </location>
</feature>
<dbReference type="EMBL" id="CAXAMM010002836">
    <property type="protein sequence ID" value="CAK8997618.1"/>
    <property type="molecule type" value="Genomic_DNA"/>
</dbReference>
<accession>A0ABP0I4V9</accession>
<evidence type="ECO:0000313" key="2">
    <source>
        <dbReference type="EMBL" id="CAK8997618.1"/>
    </source>
</evidence>
<feature type="region of interest" description="Disordered" evidence="1">
    <location>
        <begin position="295"/>
        <end position="319"/>
    </location>
</feature>
<gene>
    <name evidence="2" type="ORF">SCF082_LOCUS5275</name>
</gene>
<protein>
    <submittedName>
        <fullName evidence="2">Uncharacterized protein</fullName>
    </submittedName>
</protein>
<reference evidence="2 3" key="1">
    <citation type="submission" date="2024-02" db="EMBL/GenBank/DDBJ databases">
        <authorList>
            <person name="Chen Y."/>
            <person name="Shah S."/>
            <person name="Dougan E. K."/>
            <person name="Thang M."/>
            <person name="Chan C."/>
        </authorList>
    </citation>
    <scope>NUCLEOTIDE SEQUENCE [LARGE SCALE GENOMIC DNA]</scope>
</reference>
<evidence type="ECO:0000313" key="3">
    <source>
        <dbReference type="Proteomes" id="UP001642464"/>
    </source>
</evidence>
<proteinExistence type="predicted"/>